<dbReference type="PANTHER" id="PTHR10871:SF1">
    <property type="entry name" value="SMALL RIBOSOMAL SUBUNIT PROTEIN US13M"/>
    <property type="match status" value="1"/>
</dbReference>
<evidence type="ECO:0000256" key="2">
    <source>
        <dbReference type="ARBA" id="ARBA00022730"/>
    </source>
</evidence>
<evidence type="ECO:0000313" key="11">
    <source>
        <dbReference type="Proteomes" id="UP000231453"/>
    </source>
</evidence>
<evidence type="ECO:0000256" key="4">
    <source>
        <dbReference type="ARBA" id="ARBA00022980"/>
    </source>
</evidence>
<feature type="compositionally biased region" description="Basic residues" evidence="9">
    <location>
        <begin position="87"/>
        <end position="96"/>
    </location>
</feature>
<dbReference type="InterPro" id="IPR010979">
    <property type="entry name" value="Ribosomal_uS13-like_H2TH"/>
</dbReference>
<evidence type="ECO:0000256" key="6">
    <source>
        <dbReference type="ARBA" id="ARBA00035166"/>
    </source>
</evidence>
<dbReference type="SUPFAM" id="SSF46946">
    <property type="entry name" value="S13-like H2TH domain"/>
    <property type="match status" value="1"/>
</dbReference>
<evidence type="ECO:0000256" key="7">
    <source>
        <dbReference type="HAMAP-Rule" id="MF_01315"/>
    </source>
</evidence>
<dbReference type="Pfam" id="PF00416">
    <property type="entry name" value="Ribosomal_S13"/>
    <property type="match status" value="1"/>
</dbReference>
<gene>
    <name evidence="7" type="primary">rpsM</name>
    <name evidence="10" type="ORF">COX80_01330</name>
</gene>
<accession>A0A2M7VBC8</accession>
<organism evidence="10 11">
    <name type="scientific">Candidatus Magasanikbacteria bacterium CG_4_10_14_0_2_um_filter_33_14</name>
    <dbReference type="NCBI Taxonomy" id="1974636"/>
    <lineage>
        <taxon>Bacteria</taxon>
        <taxon>Candidatus Magasanikiibacteriota</taxon>
    </lineage>
</organism>
<name>A0A2M7VBC8_9BACT</name>
<dbReference type="PANTHER" id="PTHR10871">
    <property type="entry name" value="30S RIBOSOMAL PROTEIN S13/40S RIBOSOMAL PROTEIN S18"/>
    <property type="match status" value="1"/>
</dbReference>
<dbReference type="Proteomes" id="UP000231453">
    <property type="component" value="Unassembled WGS sequence"/>
</dbReference>
<dbReference type="InterPro" id="IPR001892">
    <property type="entry name" value="Ribosomal_uS13"/>
</dbReference>
<evidence type="ECO:0000256" key="1">
    <source>
        <dbReference type="ARBA" id="ARBA00008080"/>
    </source>
</evidence>
<keyword evidence="3 7" id="KW-0694">RNA-binding</keyword>
<dbReference type="FunFam" id="1.10.8.50:FF:000001">
    <property type="entry name" value="30S ribosomal protein S13"/>
    <property type="match status" value="1"/>
</dbReference>
<protein>
    <recommendedName>
        <fullName evidence="6 7">Small ribosomal subunit protein uS13</fullName>
    </recommendedName>
</protein>
<reference evidence="11" key="1">
    <citation type="submission" date="2017-09" db="EMBL/GenBank/DDBJ databases">
        <title>Depth-based differentiation of microbial function through sediment-hosted aquifers and enrichment of novel symbionts in the deep terrestrial subsurface.</title>
        <authorList>
            <person name="Probst A.J."/>
            <person name="Ladd B."/>
            <person name="Jarett J.K."/>
            <person name="Geller-Mcgrath D.E."/>
            <person name="Sieber C.M.K."/>
            <person name="Emerson J.B."/>
            <person name="Anantharaman K."/>
            <person name="Thomas B.C."/>
            <person name="Malmstrom R."/>
            <person name="Stieglmeier M."/>
            <person name="Klingl A."/>
            <person name="Woyke T."/>
            <person name="Ryan C.M."/>
            <person name="Banfield J.F."/>
        </authorList>
    </citation>
    <scope>NUCLEOTIDE SEQUENCE [LARGE SCALE GENOMIC DNA]</scope>
</reference>
<dbReference type="InterPro" id="IPR019980">
    <property type="entry name" value="Ribosomal_uS13_bac-type"/>
</dbReference>
<dbReference type="GO" id="GO:0005829">
    <property type="term" value="C:cytosol"/>
    <property type="evidence" value="ECO:0007669"/>
    <property type="project" value="TreeGrafter"/>
</dbReference>
<dbReference type="GO" id="GO:0019843">
    <property type="term" value="F:rRNA binding"/>
    <property type="evidence" value="ECO:0007669"/>
    <property type="project" value="UniProtKB-UniRule"/>
</dbReference>
<dbReference type="GO" id="GO:0006412">
    <property type="term" value="P:translation"/>
    <property type="evidence" value="ECO:0007669"/>
    <property type="project" value="UniProtKB-UniRule"/>
</dbReference>
<dbReference type="Gene3D" id="4.10.910.10">
    <property type="entry name" value="30s ribosomal protein s13, domain 2"/>
    <property type="match status" value="1"/>
</dbReference>
<keyword evidence="2 7" id="KW-0699">rRNA-binding</keyword>
<keyword evidence="5 7" id="KW-0687">Ribonucleoprotein</keyword>
<sequence>MRVSGVNIPKEKRVLISLTYVYGIGSTTAKKILEQAQVPLTTRTKDLTQDQEDKIRNLVEKGHRTEGDLRRDVSSNIKRLKDIKSYRGTRHAKRLPSRGQRTKTNSRTTRGNKRNMAASGKKPTAQKT</sequence>
<dbReference type="PROSITE" id="PS50159">
    <property type="entry name" value="RIBOSOMAL_S13_2"/>
    <property type="match status" value="1"/>
</dbReference>
<evidence type="ECO:0000256" key="3">
    <source>
        <dbReference type="ARBA" id="ARBA00022884"/>
    </source>
</evidence>
<evidence type="ECO:0000256" key="5">
    <source>
        <dbReference type="ARBA" id="ARBA00023274"/>
    </source>
</evidence>
<dbReference type="GO" id="GO:0000049">
    <property type="term" value="F:tRNA binding"/>
    <property type="evidence" value="ECO:0007669"/>
    <property type="project" value="UniProtKB-UniRule"/>
</dbReference>
<evidence type="ECO:0000256" key="8">
    <source>
        <dbReference type="RuleBase" id="RU003830"/>
    </source>
</evidence>
<comment type="subunit">
    <text evidence="7">Part of the 30S ribosomal subunit. Forms a loose heterodimer with protein S19. Forms two bridges to the 50S subunit in the 70S ribosome.</text>
</comment>
<proteinExistence type="inferred from homology"/>
<dbReference type="HAMAP" id="MF_01315">
    <property type="entry name" value="Ribosomal_uS13"/>
    <property type="match status" value="1"/>
</dbReference>
<keyword evidence="7" id="KW-0820">tRNA-binding</keyword>
<comment type="similarity">
    <text evidence="1 7 8">Belongs to the universal ribosomal protein uS13 family.</text>
</comment>
<dbReference type="PIRSF" id="PIRSF002134">
    <property type="entry name" value="Ribosomal_S13"/>
    <property type="match status" value="1"/>
</dbReference>
<dbReference type="AlphaFoldDB" id="A0A2M7VBC8"/>
<dbReference type="GO" id="GO:0003735">
    <property type="term" value="F:structural constituent of ribosome"/>
    <property type="evidence" value="ECO:0007669"/>
    <property type="project" value="InterPro"/>
</dbReference>
<comment type="function">
    <text evidence="7">Located at the top of the head of the 30S subunit, it contacts several helices of the 16S rRNA. In the 70S ribosome it contacts the 23S rRNA (bridge B1a) and protein L5 of the 50S subunit (bridge B1b), connecting the 2 subunits; these bridges are implicated in subunit movement. Contacts the tRNAs in the A and P-sites.</text>
</comment>
<dbReference type="GO" id="GO:0015935">
    <property type="term" value="C:small ribosomal subunit"/>
    <property type="evidence" value="ECO:0007669"/>
    <property type="project" value="TreeGrafter"/>
</dbReference>
<comment type="caution">
    <text evidence="10">The sequence shown here is derived from an EMBL/GenBank/DDBJ whole genome shotgun (WGS) entry which is preliminary data.</text>
</comment>
<keyword evidence="4 7" id="KW-0689">Ribosomal protein</keyword>
<dbReference type="Gene3D" id="1.10.8.50">
    <property type="match status" value="1"/>
</dbReference>
<dbReference type="InterPro" id="IPR027437">
    <property type="entry name" value="Rbsml_uS13_C"/>
</dbReference>
<dbReference type="EMBL" id="PFPL01000023">
    <property type="protein sequence ID" value="PIZ96382.1"/>
    <property type="molecule type" value="Genomic_DNA"/>
</dbReference>
<feature type="region of interest" description="Disordered" evidence="9">
    <location>
        <begin position="80"/>
        <end position="128"/>
    </location>
</feature>
<evidence type="ECO:0000313" key="10">
    <source>
        <dbReference type="EMBL" id="PIZ96382.1"/>
    </source>
</evidence>
<dbReference type="NCBIfam" id="TIGR03631">
    <property type="entry name" value="uS13_bact"/>
    <property type="match status" value="1"/>
</dbReference>
<evidence type="ECO:0000256" key="9">
    <source>
        <dbReference type="SAM" id="MobiDB-lite"/>
    </source>
</evidence>